<keyword evidence="2" id="KW-0732">Signal</keyword>
<feature type="chain" id="PRO_5040187900" evidence="2">
    <location>
        <begin position="21"/>
        <end position="578"/>
    </location>
</feature>
<dbReference type="PANTHER" id="PTHR35340:SF5">
    <property type="entry name" value="ASST-DOMAIN-CONTAINING PROTEIN"/>
    <property type="match status" value="1"/>
</dbReference>
<gene>
    <name evidence="3" type="ORF">BDP27DRAFT_1413227</name>
</gene>
<feature type="signal peptide" evidence="2">
    <location>
        <begin position="1"/>
        <end position="20"/>
    </location>
</feature>
<feature type="compositionally biased region" description="Polar residues" evidence="1">
    <location>
        <begin position="510"/>
        <end position="519"/>
    </location>
</feature>
<evidence type="ECO:0000256" key="1">
    <source>
        <dbReference type="SAM" id="MobiDB-lite"/>
    </source>
</evidence>
<keyword evidence="4" id="KW-1185">Reference proteome</keyword>
<dbReference type="AlphaFoldDB" id="A0A9P5Q9Q5"/>
<protein>
    <submittedName>
        <fullName evidence="3">ASST-domain-containing protein</fullName>
    </submittedName>
</protein>
<dbReference type="EMBL" id="JADNRY010000003">
    <property type="protein sequence ID" value="KAF9077510.1"/>
    <property type="molecule type" value="Genomic_DNA"/>
</dbReference>
<evidence type="ECO:0000313" key="4">
    <source>
        <dbReference type="Proteomes" id="UP000772434"/>
    </source>
</evidence>
<dbReference type="OrthoDB" id="5427350at2759"/>
<dbReference type="InterPro" id="IPR053143">
    <property type="entry name" value="Arylsulfate_ST"/>
</dbReference>
<dbReference type="Pfam" id="PF14269">
    <property type="entry name" value="Arylsulfotran_2"/>
    <property type="match status" value="1"/>
</dbReference>
<sequence length="578" mass="62467">MQLRKHFLLSFLALSSNVLADSVLFESNEYSSGALGLGPFQTFMSSPSTPAIWNFIVPYNESTSGQIEEGLILLAPRGTNVNSDGGLIYDKAGNLVWDGTEFGQTLTFKTDTYKGETVILMWSPGTILGSGVGAGYDLIINNQYEVIANFTADLNGTLADFHDIRLTSNDTALITAYQAKPWDLSAFNITNGWLLDSIAQEIDPSTGKAIFTCKSLGVASDHVNTSLCYASPGSSGTAEDNPWDYFHINAVNKDDLGNYLISSRHCHSIYYVGSDGNIIWNIGGMNSSVTMNNGTTFTWQHDVRWQNNQTQISLFDNEGTAWELDSSSSRGLLLDFDAAGNQVSFNKEWLPYNVTVSESQGNVGILDSGNTIIGWGQIPWFSEYDSNGQLLYVVQFGVGDVQSYRAYSANWTATPTTRPSVFVAENEFNTTVYTSWNGATEVVTWQLYGSTSDSPQLAIPLSNTTKNGFETIIPFNSSSTNYKYYQVAAFNSNEKIIAFSNFTASDGSSQGPAANQTVDSSSNNSTGSATPSSSAGLRSTVSPIFSTSSPLSSTGGALQNLVRLPSVLAALWIIVALL</sequence>
<reference evidence="3" key="1">
    <citation type="submission" date="2020-11" db="EMBL/GenBank/DDBJ databases">
        <authorList>
            <consortium name="DOE Joint Genome Institute"/>
            <person name="Ahrendt S."/>
            <person name="Riley R."/>
            <person name="Andreopoulos W."/>
            <person name="Labutti K."/>
            <person name="Pangilinan J."/>
            <person name="Ruiz-Duenas F.J."/>
            <person name="Barrasa J.M."/>
            <person name="Sanchez-Garcia M."/>
            <person name="Camarero S."/>
            <person name="Miyauchi S."/>
            <person name="Serrano A."/>
            <person name="Linde D."/>
            <person name="Babiker R."/>
            <person name="Drula E."/>
            <person name="Ayuso-Fernandez I."/>
            <person name="Pacheco R."/>
            <person name="Padilla G."/>
            <person name="Ferreira P."/>
            <person name="Barriuso J."/>
            <person name="Kellner H."/>
            <person name="Castanera R."/>
            <person name="Alfaro M."/>
            <person name="Ramirez L."/>
            <person name="Pisabarro A.G."/>
            <person name="Kuo A."/>
            <person name="Tritt A."/>
            <person name="Lipzen A."/>
            <person name="He G."/>
            <person name="Yan M."/>
            <person name="Ng V."/>
            <person name="Cullen D."/>
            <person name="Martin F."/>
            <person name="Rosso M.-N."/>
            <person name="Henrissat B."/>
            <person name="Hibbett D."/>
            <person name="Martinez A.T."/>
            <person name="Grigoriev I.V."/>
        </authorList>
    </citation>
    <scope>NUCLEOTIDE SEQUENCE</scope>
    <source>
        <strain evidence="3">AH 40177</strain>
    </source>
</reference>
<accession>A0A9P5Q9Q5</accession>
<dbReference type="PANTHER" id="PTHR35340">
    <property type="entry name" value="PQQ ENZYME REPEAT PROTEIN-RELATED"/>
    <property type="match status" value="1"/>
</dbReference>
<proteinExistence type="predicted"/>
<evidence type="ECO:0000256" key="2">
    <source>
        <dbReference type="SAM" id="SignalP"/>
    </source>
</evidence>
<dbReference type="Proteomes" id="UP000772434">
    <property type="component" value="Unassembled WGS sequence"/>
</dbReference>
<dbReference type="InterPro" id="IPR039535">
    <property type="entry name" value="ASST-like"/>
</dbReference>
<name>A0A9P5Q9Q5_9AGAR</name>
<feature type="compositionally biased region" description="Low complexity" evidence="1">
    <location>
        <begin position="520"/>
        <end position="538"/>
    </location>
</feature>
<feature type="region of interest" description="Disordered" evidence="1">
    <location>
        <begin position="510"/>
        <end position="538"/>
    </location>
</feature>
<organism evidence="3 4">
    <name type="scientific">Rhodocollybia butyracea</name>
    <dbReference type="NCBI Taxonomy" id="206335"/>
    <lineage>
        <taxon>Eukaryota</taxon>
        <taxon>Fungi</taxon>
        <taxon>Dikarya</taxon>
        <taxon>Basidiomycota</taxon>
        <taxon>Agaricomycotina</taxon>
        <taxon>Agaricomycetes</taxon>
        <taxon>Agaricomycetidae</taxon>
        <taxon>Agaricales</taxon>
        <taxon>Marasmiineae</taxon>
        <taxon>Omphalotaceae</taxon>
        <taxon>Rhodocollybia</taxon>
    </lineage>
</organism>
<evidence type="ECO:0000313" key="3">
    <source>
        <dbReference type="EMBL" id="KAF9077510.1"/>
    </source>
</evidence>
<comment type="caution">
    <text evidence="3">The sequence shown here is derived from an EMBL/GenBank/DDBJ whole genome shotgun (WGS) entry which is preliminary data.</text>
</comment>